<dbReference type="Proteomes" id="UP000465361">
    <property type="component" value="Unassembled WGS sequence"/>
</dbReference>
<dbReference type="InterPro" id="IPR029045">
    <property type="entry name" value="ClpP/crotonase-like_dom_sf"/>
</dbReference>
<evidence type="ECO:0000256" key="1">
    <source>
        <dbReference type="ARBA" id="ARBA00005254"/>
    </source>
</evidence>
<dbReference type="RefSeq" id="WP_163753936.1">
    <property type="nucleotide sequence ID" value="NZ_BLKW01000002.1"/>
</dbReference>
<evidence type="ECO:0000256" key="2">
    <source>
        <dbReference type="ARBA" id="ARBA00023098"/>
    </source>
</evidence>
<dbReference type="NCBIfam" id="NF004858">
    <property type="entry name" value="PRK06213.1"/>
    <property type="match status" value="1"/>
</dbReference>
<keyword evidence="3" id="KW-0456">Lyase</keyword>
<gene>
    <name evidence="4" type="primary">echA3</name>
    <name evidence="4" type="ORF">MBOT_05370</name>
</gene>
<keyword evidence="2" id="KW-0443">Lipid metabolism</keyword>
<name>A0A7I9XT54_9MYCO</name>
<dbReference type="Pfam" id="PF00378">
    <property type="entry name" value="ECH_1"/>
    <property type="match status" value="1"/>
</dbReference>
<organism evidence="4 5">
    <name type="scientific">Mycobacterium botniense</name>
    <dbReference type="NCBI Taxonomy" id="84962"/>
    <lineage>
        <taxon>Bacteria</taxon>
        <taxon>Bacillati</taxon>
        <taxon>Actinomycetota</taxon>
        <taxon>Actinomycetes</taxon>
        <taxon>Mycobacteriales</taxon>
        <taxon>Mycobacteriaceae</taxon>
        <taxon>Mycobacterium</taxon>
    </lineage>
</organism>
<dbReference type="PANTHER" id="PTHR11941">
    <property type="entry name" value="ENOYL-COA HYDRATASE-RELATED"/>
    <property type="match status" value="1"/>
</dbReference>
<keyword evidence="5" id="KW-1185">Reference proteome</keyword>
<dbReference type="PANTHER" id="PTHR11941:SF169">
    <property type="entry name" value="(7AS)-7A-METHYL-1,5-DIOXO-2,3,5,6,7,7A-HEXAHYDRO-1H-INDENE-CARBOXYL-COA HYDROLASE"/>
    <property type="match status" value="1"/>
</dbReference>
<evidence type="ECO:0000313" key="4">
    <source>
        <dbReference type="EMBL" id="GFG73172.1"/>
    </source>
</evidence>
<dbReference type="GO" id="GO:0016829">
    <property type="term" value="F:lyase activity"/>
    <property type="evidence" value="ECO:0007669"/>
    <property type="project" value="UniProtKB-KW"/>
</dbReference>
<dbReference type="GO" id="GO:0006635">
    <property type="term" value="P:fatty acid beta-oxidation"/>
    <property type="evidence" value="ECO:0007669"/>
    <property type="project" value="TreeGrafter"/>
</dbReference>
<dbReference type="SUPFAM" id="SSF52096">
    <property type="entry name" value="ClpP/crotonase"/>
    <property type="match status" value="1"/>
</dbReference>
<dbReference type="EMBL" id="BLKW01000002">
    <property type="protein sequence ID" value="GFG73172.1"/>
    <property type="molecule type" value="Genomic_DNA"/>
</dbReference>
<dbReference type="CDD" id="cd06558">
    <property type="entry name" value="crotonase-like"/>
    <property type="match status" value="1"/>
</dbReference>
<evidence type="ECO:0000313" key="5">
    <source>
        <dbReference type="Proteomes" id="UP000465361"/>
    </source>
</evidence>
<proteinExistence type="inferred from homology"/>
<dbReference type="Gene3D" id="3.90.226.10">
    <property type="entry name" value="2-enoyl-CoA Hydratase, Chain A, domain 1"/>
    <property type="match status" value="1"/>
</dbReference>
<comment type="similarity">
    <text evidence="1">Belongs to the enoyl-CoA hydratase/isomerase family.</text>
</comment>
<comment type="caution">
    <text evidence="4">The sequence shown here is derived from an EMBL/GenBank/DDBJ whole genome shotgun (WGS) entry which is preliminary data.</text>
</comment>
<accession>A0A7I9XT54</accession>
<dbReference type="InterPro" id="IPR001753">
    <property type="entry name" value="Enoyl-CoA_hydra/iso"/>
</dbReference>
<sequence length="244" mass="25666">MNGPVTYRYEEPIAVITMDDGKVNVLGPGMQRALNDALDNADRDDAGAIVITGNDRVFSAGFDLKILTSGQVQPAVDMLKGGFELAHRLLSYPKPVVMACTGHAIAMGAFLLASGDHRIAAPACTIQANEVAIGMTIPYAALEILKLRLTPSAYQQATGLAKTFFGETAIAAGLLDEIVLPEMVHSRAEEAAREFATLNRQAHAATKLRVRADALAGIRAGIDGIFAEFGLDEPPGAGPASPRA</sequence>
<reference evidence="4 5" key="1">
    <citation type="journal article" date="2019" name="Emerg. Microbes Infect.">
        <title>Comprehensive subspecies identification of 175 nontuberculous mycobacteria species based on 7547 genomic profiles.</title>
        <authorList>
            <person name="Matsumoto Y."/>
            <person name="Kinjo T."/>
            <person name="Motooka D."/>
            <person name="Nabeya D."/>
            <person name="Jung N."/>
            <person name="Uechi K."/>
            <person name="Horii T."/>
            <person name="Iida T."/>
            <person name="Fujita J."/>
            <person name="Nakamura S."/>
        </authorList>
    </citation>
    <scope>NUCLEOTIDE SEQUENCE [LARGE SCALE GENOMIC DNA]</scope>
    <source>
        <strain evidence="4 5">JCM 17322</strain>
    </source>
</reference>
<protein>
    <submittedName>
        <fullName evidence="4">Enoyl-CoA hydratase</fullName>
    </submittedName>
</protein>
<dbReference type="AlphaFoldDB" id="A0A7I9XT54"/>
<evidence type="ECO:0000256" key="3">
    <source>
        <dbReference type="ARBA" id="ARBA00023239"/>
    </source>
</evidence>